<proteinExistence type="predicted"/>
<dbReference type="AlphaFoldDB" id="A0A7R9FU02"/>
<gene>
    <name evidence="1" type="ORF">DSTB1V02_LOCUS14624</name>
</gene>
<name>A0A7R9FU02_9CRUS</name>
<evidence type="ECO:0000313" key="2">
    <source>
        <dbReference type="Proteomes" id="UP000677054"/>
    </source>
</evidence>
<reference evidence="1" key="1">
    <citation type="submission" date="2020-11" db="EMBL/GenBank/DDBJ databases">
        <authorList>
            <person name="Tran Van P."/>
        </authorList>
    </citation>
    <scope>NUCLEOTIDE SEQUENCE</scope>
</reference>
<dbReference type="Proteomes" id="UP000677054">
    <property type="component" value="Unassembled WGS sequence"/>
</dbReference>
<protein>
    <submittedName>
        <fullName evidence="1">Uncharacterized protein</fullName>
    </submittedName>
</protein>
<dbReference type="EMBL" id="LR913306">
    <property type="protein sequence ID" value="CAD7254878.1"/>
    <property type="molecule type" value="Genomic_DNA"/>
</dbReference>
<keyword evidence="2" id="KW-1185">Reference proteome</keyword>
<evidence type="ECO:0000313" key="1">
    <source>
        <dbReference type="EMBL" id="CAD7254878.1"/>
    </source>
</evidence>
<accession>A0A7R9FU02</accession>
<dbReference type="EMBL" id="CAJPEV010013788">
    <property type="protein sequence ID" value="CAG0906822.1"/>
    <property type="molecule type" value="Genomic_DNA"/>
</dbReference>
<organism evidence="1">
    <name type="scientific">Darwinula stevensoni</name>
    <dbReference type="NCBI Taxonomy" id="69355"/>
    <lineage>
        <taxon>Eukaryota</taxon>
        <taxon>Metazoa</taxon>
        <taxon>Ecdysozoa</taxon>
        <taxon>Arthropoda</taxon>
        <taxon>Crustacea</taxon>
        <taxon>Oligostraca</taxon>
        <taxon>Ostracoda</taxon>
        <taxon>Podocopa</taxon>
        <taxon>Podocopida</taxon>
        <taxon>Darwinulocopina</taxon>
        <taxon>Darwinuloidea</taxon>
        <taxon>Darwinulidae</taxon>
        <taxon>Darwinula</taxon>
    </lineage>
</organism>
<sequence length="66" mass="7019">MQGSAEASSISSRHIRAGLLDALEVHFVPLAAACPRVASFDDVVQTLETHGVALTRLAEFKIGVEE</sequence>